<organism evidence="2 3">
    <name type="scientific">Archangium gephyra</name>
    <dbReference type="NCBI Taxonomy" id="48"/>
    <lineage>
        <taxon>Bacteria</taxon>
        <taxon>Pseudomonadati</taxon>
        <taxon>Myxococcota</taxon>
        <taxon>Myxococcia</taxon>
        <taxon>Myxococcales</taxon>
        <taxon>Cystobacterineae</taxon>
        <taxon>Archangiaceae</taxon>
        <taxon>Archangium</taxon>
    </lineage>
</organism>
<protein>
    <submittedName>
        <fullName evidence="2">VOC family protein</fullName>
    </submittedName>
</protein>
<sequence>MSSELHFFTKLLVLDQKASADFYEGLGFTRVGADGTFVHLRWEERGDVMLVGAPTGVRVDGKRGWGVLLCFTSKTGLDVILERAQKLSAPTAGPEVQPWHTRELVVTDPDGYRLNFVQPT</sequence>
<evidence type="ECO:0000313" key="2">
    <source>
        <dbReference type="EMBL" id="PZR18616.1"/>
    </source>
</evidence>
<dbReference type="InterPro" id="IPR037523">
    <property type="entry name" value="VOC_core"/>
</dbReference>
<dbReference type="Pfam" id="PF00903">
    <property type="entry name" value="Glyoxalase"/>
    <property type="match status" value="1"/>
</dbReference>
<dbReference type="SUPFAM" id="SSF54593">
    <property type="entry name" value="Glyoxalase/Bleomycin resistance protein/Dihydroxybiphenyl dioxygenase"/>
    <property type="match status" value="1"/>
</dbReference>
<feature type="domain" description="VOC" evidence="1">
    <location>
        <begin position="4"/>
        <end position="119"/>
    </location>
</feature>
<name>A0A2W5U2B4_9BACT</name>
<dbReference type="InterPro" id="IPR029068">
    <property type="entry name" value="Glyas_Bleomycin-R_OHBP_Dase"/>
</dbReference>
<dbReference type="Proteomes" id="UP000249061">
    <property type="component" value="Unassembled WGS sequence"/>
</dbReference>
<dbReference type="EMBL" id="QFQP01000001">
    <property type="protein sequence ID" value="PZR18616.1"/>
    <property type="molecule type" value="Genomic_DNA"/>
</dbReference>
<reference evidence="2 3" key="1">
    <citation type="submission" date="2017-08" db="EMBL/GenBank/DDBJ databases">
        <title>Infants hospitalized years apart are colonized by the same room-sourced microbial strains.</title>
        <authorList>
            <person name="Brooks B."/>
            <person name="Olm M.R."/>
            <person name="Firek B.A."/>
            <person name="Baker R."/>
            <person name="Thomas B.C."/>
            <person name="Morowitz M.J."/>
            <person name="Banfield J.F."/>
        </authorList>
    </citation>
    <scope>NUCLEOTIDE SEQUENCE [LARGE SCALE GENOMIC DNA]</scope>
    <source>
        <strain evidence="2">S2_003_000_R2_14</strain>
    </source>
</reference>
<gene>
    <name evidence="2" type="ORF">DI536_01680</name>
</gene>
<comment type="caution">
    <text evidence="2">The sequence shown here is derived from an EMBL/GenBank/DDBJ whole genome shotgun (WGS) entry which is preliminary data.</text>
</comment>
<dbReference type="CDD" id="cd06587">
    <property type="entry name" value="VOC"/>
    <property type="match status" value="1"/>
</dbReference>
<evidence type="ECO:0000313" key="3">
    <source>
        <dbReference type="Proteomes" id="UP000249061"/>
    </source>
</evidence>
<dbReference type="InterPro" id="IPR004360">
    <property type="entry name" value="Glyas_Fos-R_dOase_dom"/>
</dbReference>
<dbReference type="PROSITE" id="PS51819">
    <property type="entry name" value="VOC"/>
    <property type="match status" value="1"/>
</dbReference>
<accession>A0A2W5U2B4</accession>
<proteinExistence type="predicted"/>
<dbReference type="Gene3D" id="3.10.180.10">
    <property type="entry name" value="2,3-Dihydroxybiphenyl 1,2-Dioxygenase, domain 1"/>
    <property type="match status" value="1"/>
</dbReference>
<evidence type="ECO:0000259" key="1">
    <source>
        <dbReference type="PROSITE" id="PS51819"/>
    </source>
</evidence>
<dbReference type="AlphaFoldDB" id="A0A2W5U2B4"/>